<reference evidence="2" key="1">
    <citation type="submission" date="2016-05" db="EMBL/GenBank/DDBJ databases">
        <title>Comparative genomics of biotechnologically important yeasts.</title>
        <authorList>
            <consortium name="DOE Joint Genome Institute"/>
            <person name="Riley R."/>
            <person name="Haridas S."/>
            <person name="Wolfe K.H."/>
            <person name="Lopes M.R."/>
            <person name="Hittinger C.T."/>
            <person name="Goker M."/>
            <person name="Salamov A."/>
            <person name="Wisecaver J."/>
            <person name="Long T.M."/>
            <person name="Aerts A.L."/>
            <person name="Barry K."/>
            <person name="Choi C."/>
            <person name="Clum A."/>
            <person name="Coughlan A.Y."/>
            <person name="Deshpande S."/>
            <person name="Douglass A.P."/>
            <person name="Hanson S.J."/>
            <person name="Klenk H.-P."/>
            <person name="Labutti K."/>
            <person name="Lapidus A."/>
            <person name="Lindquist E."/>
            <person name="Lipzen A."/>
            <person name="Meier-Kolthoff J.P."/>
            <person name="Ohm R.A."/>
            <person name="Otillar R.P."/>
            <person name="Pangilinan J."/>
            <person name="Peng Y."/>
            <person name="Rokas A."/>
            <person name="Rosa C.A."/>
            <person name="Scheuner C."/>
            <person name="Sibirny A.A."/>
            <person name="Slot J.C."/>
            <person name="Stielow J.B."/>
            <person name="Sun H."/>
            <person name="Kurtzman C.P."/>
            <person name="Blackwell M."/>
            <person name="Grigoriev I.V."/>
            <person name="Jeffries T.W."/>
        </authorList>
    </citation>
    <scope>NUCLEOTIDE SEQUENCE [LARGE SCALE GENOMIC DNA]</scope>
    <source>
        <strain evidence="2">NRRL Y-12698</strain>
    </source>
</reference>
<dbReference type="GeneID" id="30145053"/>
<evidence type="ECO:0000313" key="2">
    <source>
        <dbReference type="Proteomes" id="UP000094336"/>
    </source>
</evidence>
<proteinExistence type="predicted"/>
<dbReference type="EMBL" id="KV454433">
    <property type="protein sequence ID" value="ODQ79103.1"/>
    <property type="molecule type" value="Genomic_DNA"/>
</dbReference>
<dbReference type="OrthoDB" id="4138121at2759"/>
<dbReference type="AlphaFoldDB" id="A0A1E3QN47"/>
<organism evidence="1 2">
    <name type="scientific">Babjeviella inositovora NRRL Y-12698</name>
    <dbReference type="NCBI Taxonomy" id="984486"/>
    <lineage>
        <taxon>Eukaryota</taxon>
        <taxon>Fungi</taxon>
        <taxon>Dikarya</taxon>
        <taxon>Ascomycota</taxon>
        <taxon>Saccharomycotina</taxon>
        <taxon>Pichiomycetes</taxon>
        <taxon>Serinales incertae sedis</taxon>
        <taxon>Babjeviella</taxon>
    </lineage>
</organism>
<dbReference type="Pfam" id="PF10906">
    <property type="entry name" value="Mrx7"/>
    <property type="match status" value="1"/>
</dbReference>
<accession>A0A1E3QN47</accession>
<dbReference type="RefSeq" id="XP_018984431.1">
    <property type="nucleotide sequence ID" value="XM_019127200.1"/>
</dbReference>
<sequence length="80" mass="9262">MRPPTSLEDLLYQTLMKSASFHKFVQTIHAKINGIPPPGRQPAAEDVRYQYSTFAPTPVQKITAFRKVWWVEFKHCMGLK</sequence>
<protein>
    <submittedName>
        <fullName evidence="1">Uncharacterized protein</fullName>
    </submittedName>
</protein>
<keyword evidence="2" id="KW-1185">Reference proteome</keyword>
<evidence type="ECO:0000313" key="1">
    <source>
        <dbReference type="EMBL" id="ODQ79103.1"/>
    </source>
</evidence>
<name>A0A1E3QN47_9ASCO</name>
<dbReference type="Proteomes" id="UP000094336">
    <property type="component" value="Unassembled WGS sequence"/>
</dbReference>
<dbReference type="InterPro" id="IPR020301">
    <property type="entry name" value="Mrx7"/>
</dbReference>
<gene>
    <name evidence="1" type="ORF">BABINDRAFT_148039</name>
</gene>